<dbReference type="GO" id="GO:0004518">
    <property type="term" value="F:nuclease activity"/>
    <property type="evidence" value="ECO:0007669"/>
    <property type="project" value="UniProtKB-KW"/>
</dbReference>
<keyword evidence="4" id="KW-0479">Metal-binding</keyword>
<dbReference type="InterPro" id="IPR029060">
    <property type="entry name" value="PIN-like_dom_sf"/>
</dbReference>
<evidence type="ECO:0000256" key="7">
    <source>
        <dbReference type="ARBA" id="ARBA00038093"/>
    </source>
</evidence>
<evidence type="ECO:0000256" key="2">
    <source>
        <dbReference type="ARBA" id="ARBA00022649"/>
    </source>
</evidence>
<dbReference type="InterPro" id="IPR002716">
    <property type="entry name" value="PIN_dom"/>
</dbReference>
<dbReference type="AlphaFoldDB" id="A0A4R9K8D5"/>
<dbReference type="CDD" id="cd18742">
    <property type="entry name" value="PIN_VapC4-5_FitB-like"/>
    <property type="match status" value="1"/>
</dbReference>
<evidence type="ECO:0000256" key="6">
    <source>
        <dbReference type="ARBA" id="ARBA00022842"/>
    </source>
</evidence>
<dbReference type="GO" id="GO:0016787">
    <property type="term" value="F:hydrolase activity"/>
    <property type="evidence" value="ECO:0007669"/>
    <property type="project" value="UniProtKB-KW"/>
</dbReference>
<evidence type="ECO:0000259" key="8">
    <source>
        <dbReference type="SMART" id="SM00670"/>
    </source>
</evidence>
<evidence type="ECO:0000313" key="9">
    <source>
        <dbReference type="EMBL" id="TGL61650.1"/>
    </source>
</evidence>
<dbReference type="GO" id="GO:0046872">
    <property type="term" value="F:metal ion binding"/>
    <property type="evidence" value="ECO:0007669"/>
    <property type="project" value="UniProtKB-KW"/>
</dbReference>
<reference evidence="9" key="1">
    <citation type="journal article" date="2019" name="PLoS Negl. Trop. Dis.">
        <title>Revisiting the worldwide diversity of Leptospira species in the environment.</title>
        <authorList>
            <person name="Vincent A.T."/>
            <person name="Schiettekatte O."/>
            <person name="Bourhy P."/>
            <person name="Veyrier F.J."/>
            <person name="Picardeau M."/>
        </authorList>
    </citation>
    <scope>NUCLEOTIDE SEQUENCE [LARGE SCALE GENOMIC DNA]</scope>
    <source>
        <strain evidence="9">201702455</strain>
    </source>
</reference>
<evidence type="ECO:0000256" key="4">
    <source>
        <dbReference type="ARBA" id="ARBA00022723"/>
    </source>
</evidence>
<dbReference type="InterPro" id="IPR050556">
    <property type="entry name" value="Type_II_TA_system_RNase"/>
</dbReference>
<comment type="caution">
    <text evidence="9">The sequence shown here is derived from an EMBL/GenBank/DDBJ whole genome shotgun (WGS) entry which is preliminary data.</text>
</comment>
<dbReference type="RefSeq" id="WP_135649303.1">
    <property type="nucleotide sequence ID" value="NZ_RQGF01000025.1"/>
</dbReference>
<sequence>MSYLIDTDIIIYSLKDHPKVRQNFLERKNSIKTVSVITYGELIFGAHKSSYKERNLATVRRIAELFPLIELNSGILETFGELKASEQKKGNTIEDFDLLIGSSALYLNYVLVTNNEKHFRTIPGLRIENWTK</sequence>
<comment type="cofactor">
    <cofactor evidence="1">
        <name>Mg(2+)</name>
        <dbReference type="ChEBI" id="CHEBI:18420"/>
    </cofactor>
</comment>
<evidence type="ECO:0000256" key="3">
    <source>
        <dbReference type="ARBA" id="ARBA00022722"/>
    </source>
</evidence>
<dbReference type="PANTHER" id="PTHR33653:SF1">
    <property type="entry name" value="RIBONUCLEASE VAPC2"/>
    <property type="match status" value="1"/>
</dbReference>
<keyword evidence="5" id="KW-0378">Hydrolase</keyword>
<keyword evidence="2" id="KW-1277">Toxin-antitoxin system</keyword>
<protein>
    <submittedName>
        <fullName evidence="9">Type II toxin-antitoxin system VapC family toxin</fullName>
    </submittedName>
</protein>
<evidence type="ECO:0000256" key="1">
    <source>
        <dbReference type="ARBA" id="ARBA00001946"/>
    </source>
</evidence>
<dbReference type="OrthoDB" id="9796690at2"/>
<feature type="domain" description="PIN" evidence="8">
    <location>
        <begin position="1"/>
        <end position="120"/>
    </location>
</feature>
<dbReference type="SMART" id="SM00670">
    <property type="entry name" value="PINc"/>
    <property type="match status" value="1"/>
</dbReference>
<evidence type="ECO:0000313" key="10">
    <source>
        <dbReference type="Proteomes" id="UP000297762"/>
    </source>
</evidence>
<dbReference type="EMBL" id="RQGF01000025">
    <property type="protein sequence ID" value="TGL61650.1"/>
    <property type="molecule type" value="Genomic_DNA"/>
</dbReference>
<keyword evidence="6" id="KW-0460">Magnesium</keyword>
<accession>A0A4R9K8D5</accession>
<name>A0A4R9K8D5_9LEPT</name>
<dbReference type="SUPFAM" id="SSF88723">
    <property type="entry name" value="PIN domain-like"/>
    <property type="match status" value="1"/>
</dbReference>
<keyword evidence="10" id="KW-1185">Reference proteome</keyword>
<comment type="similarity">
    <text evidence="7">Belongs to the PINc/VapC protein family.</text>
</comment>
<dbReference type="Pfam" id="PF01850">
    <property type="entry name" value="PIN"/>
    <property type="match status" value="1"/>
</dbReference>
<dbReference type="Gene3D" id="3.40.50.1010">
    <property type="entry name" value="5'-nuclease"/>
    <property type="match status" value="1"/>
</dbReference>
<organism evidence="9 10">
    <name type="scientific">Leptospira sarikeiensis</name>
    <dbReference type="NCBI Taxonomy" id="2484943"/>
    <lineage>
        <taxon>Bacteria</taxon>
        <taxon>Pseudomonadati</taxon>
        <taxon>Spirochaetota</taxon>
        <taxon>Spirochaetia</taxon>
        <taxon>Leptospirales</taxon>
        <taxon>Leptospiraceae</taxon>
        <taxon>Leptospira</taxon>
    </lineage>
</organism>
<gene>
    <name evidence="9" type="ORF">EHQ64_09790</name>
</gene>
<dbReference type="Proteomes" id="UP000297762">
    <property type="component" value="Unassembled WGS sequence"/>
</dbReference>
<evidence type="ECO:0000256" key="5">
    <source>
        <dbReference type="ARBA" id="ARBA00022801"/>
    </source>
</evidence>
<dbReference type="PANTHER" id="PTHR33653">
    <property type="entry name" value="RIBONUCLEASE VAPC2"/>
    <property type="match status" value="1"/>
</dbReference>
<keyword evidence="3" id="KW-0540">Nuclease</keyword>
<proteinExistence type="inferred from homology"/>